<evidence type="ECO:0000259" key="8">
    <source>
        <dbReference type="PROSITE" id="PS50102"/>
    </source>
</evidence>
<feature type="region of interest" description="Disordered" evidence="7">
    <location>
        <begin position="118"/>
        <end position="151"/>
    </location>
</feature>
<protein>
    <recommendedName>
        <fullName evidence="8">RRM domain-containing protein</fullName>
    </recommendedName>
</protein>
<dbReference type="AlphaFoldDB" id="A0AAD9SXR9"/>
<dbReference type="InterPro" id="IPR035979">
    <property type="entry name" value="RBD_domain_sf"/>
</dbReference>
<evidence type="ECO:0000256" key="2">
    <source>
        <dbReference type="ARBA" id="ARBA00004496"/>
    </source>
</evidence>
<dbReference type="EMBL" id="JAUBYV010000007">
    <property type="protein sequence ID" value="KAK2625511.1"/>
    <property type="molecule type" value="Genomic_DNA"/>
</dbReference>
<gene>
    <name evidence="9" type="ORF">QTJ16_004823</name>
</gene>
<evidence type="ECO:0000256" key="7">
    <source>
        <dbReference type="SAM" id="MobiDB-lite"/>
    </source>
</evidence>
<evidence type="ECO:0000313" key="10">
    <source>
        <dbReference type="Proteomes" id="UP001285354"/>
    </source>
</evidence>
<feature type="domain" description="RRM" evidence="8">
    <location>
        <begin position="40"/>
        <end position="118"/>
    </location>
</feature>
<evidence type="ECO:0000256" key="5">
    <source>
        <dbReference type="ARBA" id="ARBA00023242"/>
    </source>
</evidence>
<dbReference type="PRINTS" id="PR01738">
    <property type="entry name" value="RNABINDINGM8"/>
</dbReference>
<keyword evidence="5" id="KW-0539">Nucleus</keyword>
<reference evidence="9" key="1">
    <citation type="submission" date="2023-06" db="EMBL/GenBank/DDBJ databases">
        <title>Draft genome of Marssonina rosae.</title>
        <authorList>
            <person name="Cheng Q."/>
        </authorList>
    </citation>
    <scope>NUCLEOTIDE SEQUENCE</scope>
    <source>
        <strain evidence="9">R4</strain>
    </source>
</reference>
<evidence type="ECO:0000313" key="9">
    <source>
        <dbReference type="EMBL" id="KAK2625511.1"/>
    </source>
</evidence>
<dbReference type="GO" id="GO:0005737">
    <property type="term" value="C:cytoplasm"/>
    <property type="evidence" value="ECO:0007669"/>
    <property type="project" value="UniProtKB-SubCell"/>
</dbReference>
<keyword evidence="10" id="KW-1185">Reference proteome</keyword>
<dbReference type="GO" id="GO:0003729">
    <property type="term" value="F:mRNA binding"/>
    <property type="evidence" value="ECO:0007669"/>
    <property type="project" value="InterPro"/>
</dbReference>
<dbReference type="InterPro" id="IPR033744">
    <property type="entry name" value="RRM_RBM8"/>
</dbReference>
<dbReference type="PROSITE" id="PS50102">
    <property type="entry name" value="RRM"/>
    <property type="match status" value="1"/>
</dbReference>
<organism evidence="9 10">
    <name type="scientific">Diplocarpon rosae</name>
    <dbReference type="NCBI Taxonomy" id="946125"/>
    <lineage>
        <taxon>Eukaryota</taxon>
        <taxon>Fungi</taxon>
        <taxon>Dikarya</taxon>
        <taxon>Ascomycota</taxon>
        <taxon>Pezizomycotina</taxon>
        <taxon>Leotiomycetes</taxon>
        <taxon>Helotiales</taxon>
        <taxon>Drepanopezizaceae</taxon>
        <taxon>Diplocarpon</taxon>
    </lineage>
</organism>
<dbReference type="GO" id="GO:0005634">
    <property type="term" value="C:nucleus"/>
    <property type="evidence" value="ECO:0007669"/>
    <property type="project" value="UniProtKB-SubCell"/>
</dbReference>
<evidence type="ECO:0000256" key="4">
    <source>
        <dbReference type="ARBA" id="ARBA00022884"/>
    </source>
</evidence>
<dbReference type="SUPFAM" id="SSF54928">
    <property type="entry name" value="RNA-binding domain, RBD"/>
    <property type="match status" value="1"/>
</dbReference>
<evidence type="ECO:0000256" key="6">
    <source>
        <dbReference type="PROSITE-ProRule" id="PRU00176"/>
    </source>
</evidence>
<dbReference type="Proteomes" id="UP001285354">
    <property type="component" value="Unassembled WGS sequence"/>
</dbReference>
<dbReference type="FunFam" id="3.30.70.330:FF:000910">
    <property type="entry name" value="RNA-binding protein 8A"/>
    <property type="match status" value="1"/>
</dbReference>
<dbReference type="CDD" id="cd12324">
    <property type="entry name" value="RRM_RBM8"/>
    <property type="match status" value="1"/>
</dbReference>
<dbReference type="GO" id="GO:0006396">
    <property type="term" value="P:RNA processing"/>
    <property type="evidence" value="ECO:0007669"/>
    <property type="project" value="InterPro"/>
</dbReference>
<keyword evidence="3" id="KW-0963">Cytoplasm</keyword>
<keyword evidence="4 6" id="KW-0694">RNA-binding</keyword>
<feature type="compositionally biased region" description="Polar residues" evidence="7">
    <location>
        <begin position="13"/>
        <end position="30"/>
    </location>
</feature>
<dbReference type="Pfam" id="PF00076">
    <property type="entry name" value="RRM_1"/>
    <property type="match status" value="1"/>
</dbReference>
<accession>A0AAD9SXR9</accession>
<feature type="compositionally biased region" description="Basic and acidic residues" evidence="7">
    <location>
        <begin position="141"/>
        <end position="151"/>
    </location>
</feature>
<name>A0AAD9SXR9_9HELO</name>
<sequence length="151" mass="16768">MADNEMDVDAPLSPSQKQEPQNSSMTTHSNATAVRSIEGWIILVTNVHEEASEEDINDLFAEFGEIKNLHLNLDRRTGYVKGYALIEYPTLDEARKAIDGAHNTKLLDQTIEVDFAFVRPPPGKGKGGRASAKGRARSRSRSPDTREDMIE</sequence>
<dbReference type="InterPro" id="IPR012677">
    <property type="entry name" value="Nucleotide-bd_a/b_plait_sf"/>
</dbReference>
<dbReference type="Gene3D" id="3.30.70.330">
    <property type="match status" value="1"/>
</dbReference>
<feature type="region of interest" description="Disordered" evidence="7">
    <location>
        <begin position="1"/>
        <end position="30"/>
    </location>
</feature>
<evidence type="ECO:0000256" key="3">
    <source>
        <dbReference type="ARBA" id="ARBA00022490"/>
    </source>
</evidence>
<proteinExistence type="predicted"/>
<evidence type="ECO:0000256" key="1">
    <source>
        <dbReference type="ARBA" id="ARBA00004123"/>
    </source>
</evidence>
<dbReference type="SMART" id="SM00360">
    <property type="entry name" value="RRM"/>
    <property type="match status" value="1"/>
</dbReference>
<dbReference type="InterPro" id="IPR008111">
    <property type="entry name" value="RNA-bd_8"/>
</dbReference>
<comment type="subcellular location">
    <subcellularLocation>
        <location evidence="2">Cytoplasm</location>
    </subcellularLocation>
    <subcellularLocation>
        <location evidence="1">Nucleus</location>
    </subcellularLocation>
</comment>
<comment type="caution">
    <text evidence="9">The sequence shown here is derived from an EMBL/GenBank/DDBJ whole genome shotgun (WGS) entry which is preliminary data.</text>
</comment>
<dbReference type="PANTHER" id="PTHR45894">
    <property type="entry name" value="RNA-BINDING PROTEIN 8A"/>
    <property type="match status" value="1"/>
</dbReference>
<dbReference type="InterPro" id="IPR000504">
    <property type="entry name" value="RRM_dom"/>
</dbReference>